<dbReference type="EMBL" id="HBUF01109253">
    <property type="protein sequence ID" value="CAG6639863.1"/>
    <property type="molecule type" value="Transcribed_RNA"/>
</dbReference>
<protein>
    <submittedName>
        <fullName evidence="1">Uncharacterized protein</fullName>
    </submittedName>
</protein>
<evidence type="ECO:0000313" key="1">
    <source>
        <dbReference type="EMBL" id="CAG6639861.1"/>
    </source>
</evidence>
<organism evidence="1">
    <name type="scientific">Cacopsylla melanoneura</name>
    <dbReference type="NCBI Taxonomy" id="428564"/>
    <lineage>
        <taxon>Eukaryota</taxon>
        <taxon>Metazoa</taxon>
        <taxon>Ecdysozoa</taxon>
        <taxon>Arthropoda</taxon>
        <taxon>Hexapoda</taxon>
        <taxon>Insecta</taxon>
        <taxon>Pterygota</taxon>
        <taxon>Neoptera</taxon>
        <taxon>Paraneoptera</taxon>
        <taxon>Hemiptera</taxon>
        <taxon>Sternorrhyncha</taxon>
        <taxon>Psylloidea</taxon>
        <taxon>Psyllidae</taxon>
        <taxon>Psyllinae</taxon>
        <taxon>Cacopsylla</taxon>
    </lineage>
</organism>
<proteinExistence type="predicted"/>
<accession>A0A8D8QX06</accession>
<name>A0A8D8QX06_9HEMI</name>
<dbReference type="EMBL" id="HBUF01109252">
    <property type="protein sequence ID" value="CAG6639861.1"/>
    <property type="molecule type" value="Transcribed_RNA"/>
</dbReference>
<sequence>MLEIQMQKYKNQQIPPSEIEKYKEIVERKNMQFVINNYTDGPAFKCNIWKNNNQTNRHIITRYTSHGFHHLICTKKEYHTEYDGCICKICKLVIQERYHIDQHINQDTSLTSFITLLLSRTPQSQSY</sequence>
<dbReference type="AlphaFoldDB" id="A0A8D8QX06"/>
<reference evidence="1" key="1">
    <citation type="submission" date="2021-05" db="EMBL/GenBank/DDBJ databases">
        <authorList>
            <person name="Alioto T."/>
            <person name="Alioto T."/>
            <person name="Gomez Garrido J."/>
        </authorList>
    </citation>
    <scope>NUCLEOTIDE SEQUENCE</scope>
</reference>